<dbReference type="OrthoDB" id="68084at2759"/>
<organism evidence="1 2">
    <name type="scientific">Achlya hypogyna</name>
    <name type="common">Oomycete</name>
    <name type="synonym">Protoachlya hypogyna</name>
    <dbReference type="NCBI Taxonomy" id="1202772"/>
    <lineage>
        <taxon>Eukaryota</taxon>
        <taxon>Sar</taxon>
        <taxon>Stramenopiles</taxon>
        <taxon>Oomycota</taxon>
        <taxon>Saprolegniomycetes</taxon>
        <taxon>Saprolegniales</taxon>
        <taxon>Achlyaceae</taxon>
        <taxon>Achlya</taxon>
    </lineage>
</organism>
<gene>
    <name evidence="1" type="ORF">ACHHYP_05399</name>
</gene>
<evidence type="ECO:0000313" key="1">
    <source>
        <dbReference type="EMBL" id="OQR99648.1"/>
    </source>
</evidence>
<protein>
    <recommendedName>
        <fullName evidence="3">PX domain-containing protein</fullName>
    </recommendedName>
</protein>
<dbReference type="EMBL" id="JNBR01000049">
    <property type="protein sequence ID" value="OQR99648.1"/>
    <property type="molecule type" value="Genomic_DNA"/>
</dbReference>
<sequence length="163" mass="18687">MTSQAQWTYTLRQCDSDDTTKLYCFSLSTASGDVSWTVTKSVVELRYLRQTLETLYRNEVLNGNEASHWTRELRRLLRLPFPIADWLPWTPKQMERTMGALLAFYEDAAAEGQTSFLLHVLRGLLRVFLAMPVHPERHSTRFSTLSNVNTHAPLCAIPATKVL</sequence>
<proteinExistence type="predicted"/>
<dbReference type="AlphaFoldDB" id="A0A1V9ZNT4"/>
<dbReference type="Proteomes" id="UP000243579">
    <property type="component" value="Unassembled WGS sequence"/>
</dbReference>
<evidence type="ECO:0008006" key="3">
    <source>
        <dbReference type="Google" id="ProtNLM"/>
    </source>
</evidence>
<reference evidence="1 2" key="1">
    <citation type="journal article" date="2014" name="Genome Biol. Evol.">
        <title>The secreted proteins of Achlya hypogyna and Thraustotheca clavata identify the ancestral oomycete secretome and reveal gene acquisitions by horizontal gene transfer.</title>
        <authorList>
            <person name="Misner I."/>
            <person name="Blouin N."/>
            <person name="Leonard G."/>
            <person name="Richards T.A."/>
            <person name="Lane C.E."/>
        </authorList>
    </citation>
    <scope>NUCLEOTIDE SEQUENCE [LARGE SCALE GENOMIC DNA]</scope>
    <source>
        <strain evidence="1 2">ATCC 48635</strain>
    </source>
</reference>
<keyword evidence="2" id="KW-1185">Reference proteome</keyword>
<name>A0A1V9ZNT4_ACHHY</name>
<accession>A0A1V9ZNT4</accession>
<comment type="caution">
    <text evidence="1">The sequence shown here is derived from an EMBL/GenBank/DDBJ whole genome shotgun (WGS) entry which is preliminary data.</text>
</comment>
<evidence type="ECO:0000313" key="2">
    <source>
        <dbReference type="Proteomes" id="UP000243579"/>
    </source>
</evidence>